<keyword evidence="6" id="KW-1185">Reference proteome</keyword>
<sequence length="194" mass="22206">MKTLLLFAAVCVSVAYSQVLEPCAAPPLWEARVSRIDPEKRFSERARMSYDAINRRVRRIEEVNLLEEKDFYDVLYIHNTEPGTEYRLNLKTKECEKREMSEPWREFQVPPNSTFLGESYIGTGAVPGAGVLTELWSNTFESGDKYFGVYTVEGCIPIQEEFYSNRTGLVSTFFFDVVAGVSDPNVFIPPRECM</sequence>
<gene>
    <name evidence="5" type="primary">EPDR1</name>
    <name evidence="5" type="ORF">BLAG_LOCUS17189</name>
</gene>
<feature type="signal peptide" evidence="4">
    <location>
        <begin position="1"/>
        <end position="17"/>
    </location>
</feature>
<dbReference type="PANTHER" id="PTHR10697">
    <property type="entry name" value="MAMMALIAN EPENDYMIN-RELATED PROTEIN 1"/>
    <property type="match status" value="1"/>
</dbReference>
<evidence type="ECO:0000256" key="1">
    <source>
        <dbReference type="ARBA" id="ARBA00002024"/>
    </source>
</evidence>
<dbReference type="GO" id="GO:0005764">
    <property type="term" value="C:lysosome"/>
    <property type="evidence" value="ECO:0007669"/>
    <property type="project" value="TreeGrafter"/>
</dbReference>
<evidence type="ECO:0000256" key="2">
    <source>
        <dbReference type="ARBA" id="ARBA00010771"/>
    </source>
</evidence>
<dbReference type="GO" id="GO:0005509">
    <property type="term" value="F:calcium ion binding"/>
    <property type="evidence" value="ECO:0007669"/>
    <property type="project" value="InterPro"/>
</dbReference>
<dbReference type="EMBL" id="OV696689">
    <property type="protein sequence ID" value="CAH1261899.1"/>
    <property type="molecule type" value="Genomic_DNA"/>
</dbReference>
<keyword evidence="4" id="KW-0732">Signal</keyword>
<comment type="similarity">
    <text evidence="2">Belongs to the ependymin family.</text>
</comment>
<reference evidence="5" key="1">
    <citation type="submission" date="2022-01" db="EMBL/GenBank/DDBJ databases">
        <authorList>
            <person name="Braso-Vives M."/>
        </authorList>
    </citation>
    <scope>NUCLEOTIDE SEQUENCE</scope>
</reference>
<comment type="function">
    <text evidence="1">Binds anionic lipids and gangliosides at acidic pH.</text>
</comment>
<dbReference type="InterPro" id="IPR001299">
    <property type="entry name" value="Ependymin"/>
</dbReference>
<dbReference type="Proteomes" id="UP000838412">
    <property type="component" value="Chromosome 4"/>
</dbReference>
<dbReference type="OrthoDB" id="6084362at2759"/>
<dbReference type="GO" id="GO:0005576">
    <property type="term" value="C:extracellular region"/>
    <property type="evidence" value="ECO:0007669"/>
    <property type="project" value="InterPro"/>
</dbReference>
<dbReference type="PANTHER" id="PTHR10697:SF1">
    <property type="entry name" value="MAMMALIAN EPENDYMIN-RELATED PROTEIN 1"/>
    <property type="match status" value="1"/>
</dbReference>
<dbReference type="GO" id="GO:0007160">
    <property type="term" value="P:cell-matrix adhesion"/>
    <property type="evidence" value="ECO:0007669"/>
    <property type="project" value="InterPro"/>
</dbReference>
<proteinExistence type="inferred from homology"/>
<protein>
    <recommendedName>
        <fullName evidence="3">Mammalian ependymin-related protein 1</fullName>
    </recommendedName>
</protein>
<name>A0A8K0ET77_BRALA</name>
<organism evidence="5 6">
    <name type="scientific">Branchiostoma lanceolatum</name>
    <name type="common">Common lancelet</name>
    <name type="synonym">Amphioxus lanceolatum</name>
    <dbReference type="NCBI Taxonomy" id="7740"/>
    <lineage>
        <taxon>Eukaryota</taxon>
        <taxon>Metazoa</taxon>
        <taxon>Chordata</taxon>
        <taxon>Cephalochordata</taxon>
        <taxon>Leptocardii</taxon>
        <taxon>Amphioxiformes</taxon>
        <taxon>Branchiostomatidae</taxon>
        <taxon>Branchiostoma</taxon>
    </lineage>
</organism>
<dbReference type="SMART" id="SM00026">
    <property type="entry name" value="EPEND"/>
    <property type="match status" value="1"/>
</dbReference>
<feature type="chain" id="PRO_5035450314" description="Mammalian ependymin-related protein 1" evidence="4">
    <location>
        <begin position="18"/>
        <end position="194"/>
    </location>
</feature>
<dbReference type="Pfam" id="PF00811">
    <property type="entry name" value="Ependymin"/>
    <property type="match status" value="1"/>
</dbReference>
<evidence type="ECO:0000313" key="6">
    <source>
        <dbReference type="Proteomes" id="UP000838412"/>
    </source>
</evidence>
<evidence type="ECO:0000256" key="4">
    <source>
        <dbReference type="SAM" id="SignalP"/>
    </source>
</evidence>
<dbReference type="PRINTS" id="PR00317">
    <property type="entry name" value="EPENDYMIN"/>
</dbReference>
<evidence type="ECO:0000313" key="5">
    <source>
        <dbReference type="EMBL" id="CAH1261899.1"/>
    </source>
</evidence>
<accession>A0A8K0ET77</accession>
<evidence type="ECO:0000256" key="3">
    <source>
        <dbReference type="ARBA" id="ARBA00020678"/>
    </source>
</evidence>
<dbReference type="AlphaFoldDB" id="A0A8K0ET77"/>